<accession>A0A0D8ZY02</accession>
<dbReference type="Pfam" id="PF05973">
    <property type="entry name" value="Gp49"/>
    <property type="match status" value="1"/>
</dbReference>
<organism evidence="2 3">
    <name type="scientific">Aliterella atlantica CENA595</name>
    <dbReference type="NCBI Taxonomy" id="1618023"/>
    <lineage>
        <taxon>Bacteria</taxon>
        <taxon>Bacillati</taxon>
        <taxon>Cyanobacteriota</taxon>
        <taxon>Cyanophyceae</taxon>
        <taxon>Chroococcidiopsidales</taxon>
        <taxon>Aliterellaceae</taxon>
        <taxon>Aliterella</taxon>
    </lineage>
</organism>
<evidence type="ECO:0000313" key="3">
    <source>
        <dbReference type="Proteomes" id="UP000032452"/>
    </source>
</evidence>
<evidence type="ECO:0000313" key="2">
    <source>
        <dbReference type="EMBL" id="KJH72096.1"/>
    </source>
</evidence>
<gene>
    <name evidence="2" type="ORF">UH38_08460</name>
</gene>
<proteinExistence type="predicted"/>
<dbReference type="Proteomes" id="UP000032452">
    <property type="component" value="Unassembled WGS sequence"/>
</dbReference>
<sequence>MQWVVEFYEDFKAEFEELDTKVQDELLAIAIRLEERGPLLGRPAVDTLKGSSYPNMKELRFDAAAGTWRVAFAFDPRRRAILLVAGDKSGISQDFFYEQLIRKADKRFKHHLLDLEKEACNENNSEGNARKSTSRTSPKNTGKSKRA</sequence>
<protein>
    <submittedName>
        <fullName evidence="2">Toxin-antitoxin system, toxin component, RelE family protein</fullName>
    </submittedName>
</protein>
<dbReference type="InterPro" id="IPR009241">
    <property type="entry name" value="HigB-like"/>
</dbReference>
<dbReference type="AlphaFoldDB" id="A0A0D8ZY02"/>
<feature type="region of interest" description="Disordered" evidence="1">
    <location>
        <begin position="120"/>
        <end position="147"/>
    </location>
</feature>
<feature type="compositionally biased region" description="Polar residues" evidence="1">
    <location>
        <begin position="121"/>
        <end position="141"/>
    </location>
</feature>
<keyword evidence="3" id="KW-1185">Reference proteome</keyword>
<reference evidence="2 3" key="1">
    <citation type="submission" date="2015-02" db="EMBL/GenBank/DDBJ databases">
        <title>Draft genome of a novel marine cyanobacterium (Chroococcales) isolated from South Atlantic Ocean.</title>
        <authorList>
            <person name="Rigonato J."/>
            <person name="Alvarenga D.O."/>
            <person name="Branco L.H."/>
            <person name="Varani A.M."/>
            <person name="Brandini F.P."/>
            <person name="Fiore M.F."/>
        </authorList>
    </citation>
    <scope>NUCLEOTIDE SEQUENCE [LARGE SCALE GENOMIC DNA]</scope>
    <source>
        <strain evidence="2 3">CENA595</strain>
    </source>
</reference>
<dbReference type="EMBL" id="JYON01000007">
    <property type="protein sequence ID" value="KJH72096.1"/>
    <property type="molecule type" value="Genomic_DNA"/>
</dbReference>
<dbReference type="STRING" id="1618023.UH38_08460"/>
<evidence type="ECO:0000256" key="1">
    <source>
        <dbReference type="SAM" id="MobiDB-lite"/>
    </source>
</evidence>
<name>A0A0D8ZY02_9CYAN</name>
<comment type="caution">
    <text evidence="2">The sequence shown here is derived from an EMBL/GenBank/DDBJ whole genome shotgun (WGS) entry which is preliminary data.</text>
</comment>
<dbReference type="OrthoDB" id="330810at2"/>
<dbReference type="RefSeq" id="WP_045054217.1">
    <property type="nucleotide sequence ID" value="NZ_CAWMDP010000040.1"/>
</dbReference>
<dbReference type="PATRIC" id="fig|1618023.3.peg.3427"/>